<gene>
    <name evidence="3" type="ORF">C2S53_001493</name>
</gene>
<name>A0AAD4J3A1_PERFH</name>
<evidence type="ECO:0000259" key="2">
    <source>
        <dbReference type="Pfam" id="PF10551"/>
    </source>
</evidence>
<dbReference type="InterPro" id="IPR018289">
    <property type="entry name" value="MULE_transposase_dom"/>
</dbReference>
<feature type="domain" description="FAR1" evidence="1">
    <location>
        <begin position="13"/>
        <end position="90"/>
    </location>
</feature>
<evidence type="ECO:0000313" key="3">
    <source>
        <dbReference type="EMBL" id="KAH6826056.1"/>
    </source>
</evidence>
<dbReference type="PANTHER" id="PTHR47718:SF13">
    <property type="entry name" value="OS09G0290500 PROTEIN"/>
    <property type="match status" value="1"/>
</dbReference>
<dbReference type="Proteomes" id="UP001190926">
    <property type="component" value="Unassembled WGS sequence"/>
</dbReference>
<organism evidence="3 4">
    <name type="scientific">Perilla frutescens var. hirtella</name>
    <name type="common">Perilla citriodora</name>
    <name type="synonym">Perilla setoyensis</name>
    <dbReference type="NCBI Taxonomy" id="608512"/>
    <lineage>
        <taxon>Eukaryota</taxon>
        <taxon>Viridiplantae</taxon>
        <taxon>Streptophyta</taxon>
        <taxon>Embryophyta</taxon>
        <taxon>Tracheophyta</taxon>
        <taxon>Spermatophyta</taxon>
        <taxon>Magnoliopsida</taxon>
        <taxon>eudicotyledons</taxon>
        <taxon>Gunneridae</taxon>
        <taxon>Pentapetalae</taxon>
        <taxon>asterids</taxon>
        <taxon>lamiids</taxon>
        <taxon>Lamiales</taxon>
        <taxon>Lamiaceae</taxon>
        <taxon>Nepetoideae</taxon>
        <taxon>Elsholtzieae</taxon>
        <taxon>Perilla</taxon>
    </lineage>
</organism>
<reference evidence="3 4" key="1">
    <citation type="journal article" date="2021" name="Nat. Commun.">
        <title>Incipient diploidization of the medicinal plant Perilla within 10,000 years.</title>
        <authorList>
            <person name="Zhang Y."/>
            <person name="Shen Q."/>
            <person name="Leng L."/>
            <person name="Zhang D."/>
            <person name="Chen S."/>
            <person name="Shi Y."/>
            <person name="Ning Z."/>
            <person name="Chen S."/>
        </authorList>
    </citation>
    <scope>NUCLEOTIDE SEQUENCE [LARGE SCALE GENOMIC DNA]</scope>
    <source>
        <strain evidence="4">cv. PC099</strain>
    </source>
</reference>
<evidence type="ECO:0000313" key="4">
    <source>
        <dbReference type="Proteomes" id="UP001190926"/>
    </source>
</evidence>
<dbReference type="Pfam" id="PF10551">
    <property type="entry name" value="MULE"/>
    <property type="match status" value="1"/>
</dbReference>
<dbReference type="PANTHER" id="PTHR47718">
    <property type="entry name" value="OS01G0519700 PROTEIN"/>
    <property type="match status" value="1"/>
</dbReference>
<evidence type="ECO:0000259" key="1">
    <source>
        <dbReference type="Pfam" id="PF03101"/>
    </source>
</evidence>
<accession>A0AAD4J3A1</accession>
<keyword evidence="4" id="KW-1185">Reference proteome</keyword>
<feature type="domain" description="MULE transposase" evidence="2">
    <location>
        <begin position="212"/>
        <end position="297"/>
    </location>
</feature>
<evidence type="ECO:0008006" key="5">
    <source>
        <dbReference type="Google" id="ProtNLM"/>
    </source>
</evidence>
<dbReference type="EMBL" id="SDAM02000167">
    <property type="protein sequence ID" value="KAH6826056.1"/>
    <property type="molecule type" value="Genomic_DNA"/>
</dbReference>
<sequence length="420" mass="49549">MLYATIDSLFDDYQAHARRSGFSAVKRTNRKMYDEKELKYARFVCSKAGKRNSRLLSKKTDCEARLNAKKLTDGSWVVGKIVSEHNHDLDPSYSILMPAHRQLTVHQKRQLEAIDIAGIRPCKNIRLLEVQCGGPENLGALRKDCQNYIEERRRMRIGDGDAEAVRNFFNRLKLRDVNFYHLMNTDIEGRLRNVLWIHPRSRAAYEDFHDAVSFDTTYLVNRHQMPFAAFISVNHHGHSILLGCALVTQENISSFKWMFSNWFAAMGGVAPVGIITDQDESIKQALIEVMPDTIHRLDKDTFETKWAEFLVEHHLENNMWLQDLFSERENKIQKEFHADFDSKNRMRMCLTEYKWEAQFQKVYTNSIFHRFQDIIERMKYCFVSADEESHQAGIEKYRVLETRIINDFFRKDYTYIVEYR</sequence>
<protein>
    <recommendedName>
        <fullName evidence="5">Protein FAR1-RELATED SEQUENCE</fullName>
    </recommendedName>
</protein>
<dbReference type="InterPro" id="IPR004330">
    <property type="entry name" value="FAR1_DNA_bnd_dom"/>
</dbReference>
<dbReference type="AlphaFoldDB" id="A0AAD4J3A1"/>
<proteinExistence type="predicted"/>
<dbReference type="Pfam" id="PF03101">
    <property type="entry name" value="FAR1"/>
    <property type="match status" value="1"/>
</dbReference>
<comment type="caution">
    <text evidence="3">The sequence shown here is derived from an EMBL/GenBank/DDBJ whole genome shotgun (WGS) entry which is preliminary data.</text>
</comment>